<dbReference type="InterPro" id="IPR023033">
    <property type="entry name" value="Ala_tRNA_ligase_euk/bac"/>
</dbReference>
<dbReference type="InterPro" id="IPR018162">
    <property type="entry name" value="Ala-tRNA-ligase_IIc_anticod-bd"/>
</dbReference>
<dbReference type="Gene3D" id="3.30.980.10">
    <property type="entry name" value="Threonyl-trna Synthetase, Chain A, domain 2"/>
    <property type="match status" value="1"/>
</dbReference>
<feature type="coiled-coil region" evidence="17">
    <location>
        <begin position="1086"/>
        <end position="1113"/>
    </location>
</feature>
<evidence type="ECO:0000256" key="8">
    <source>
        <dbReference type="ARBA" id="ARBA00022741"/>
    </source>
</evidence>
<evidence type="ECO:0000313" key="20">
    <source>
        <dbReference type="Proteomes" id="UP001168821"/>
    </source>
</evidence>
<dbReference type="PROSITE" id="PS50860">
    <property type="entry name" value="AA_TRNA_LIGASE_II_ALA"/>
    <property type="match status" value="1"/>
</dbReference>
<dbReference type="Pfam" id="PF07973">
    <property type="entry name" value="tRNA_SAD"/>
    <property type="match status" value="1"/>
</dbReference>
<dbReference type="PANTHER" id="PTHR11777">
    <property type="entry name" value="ALANYL-TRNA SYNTHETASE"/>
    <property type="match status" value="1"/>
</dbReference>
<dbReference type="Gene3D" id="3.10.310.40">
    <property type="match status" value="1"/>
</dbReference>
<dbReference type="Gene3D" id="2.40.30.130">
    <property type="match status" value="1"/>
</dbReference>
<feature type="binding site" evidence="16">
    <location>
        <position position="876"/>
    </location>
    <ligand>
        <name>Zn(2+)</name>
        <dbReference type="ChEBI" id="CHEBI:29105"/>
    </ligand>
</feature>
<comment type="function">
    <text evidence="16">Catalyzes the attachment of alanine to tRNA(Ala) in a two-step reaction: alanine is first activated by ATP to form Ala-AMP and then transferred to the acceptor end of tRNA(Ala). Also edits incorrectly charged tRNA(Ala) via its editing domain.</text>
</comment>
<reference evidence="19" key="1">
    <citation type="journal article" date="2023" name="G3 (Bethesda)">
        <title>Whole genome assemblies of Zophobas morio and Tenebrio molitor.</title>
        <authorList>
            <person name="Kaur S."/>
            <person name="Stinson S.A."/>
            <person name="diCenzo G.C."/>
        </authorList>
    </citation>
    <scope>NUCLEOTIDE SEQUENCE</scope>
    <source>
        <strain evidence="19">QUZm001</strain>
    </source>
</reference>
<protein>
    <recommendedName>
        <fullName evidence="3">Alanine--tRNA ligase</fullName>
        <ecNumber evidence="2">6.1.1.7</ecNumber>
    </recommendedName>
    <alternativeName>
        <fullName evidence="14">Alanyl-tRNA synthetase</fullName>
    </alternativeName>
</protein>
<evidence type="ECO:0000256" key="15">
    <source>
        <dbReference type="ARBA" id="ARBA00048300"/>
    </source>
</evidence>
<dbReference type="InterPro" id="IPR045864">
    <property type="entry name" value="aa-tRNA-synth_II/BPL/LPL"/>
</dbReference>
<dbReference type="InterPro" id="IPR002318">
    <property type="entry name" value="Ala-tRNA-lgiase_IIc"/>
</dbReference>
<accession>A0AA38IFP7</accession>
<evidence type="ECO:0000256" key="17">
    <source>
        <dbReference type="SAM" id="Coils"/>
    </source>
</evidence>
<dbReference type="GO" id="GO:0005524">
    <property type="term" value="F:ATP binding"/>
    <property type="evidence" value="ECO:0007669"/>
    <property type="project" value="UniProtKB-UniRule"/>
</dbReference>
<evidence type="ECO:0000256" key="16">
    <source>
        <dbReference type="HAMAP-Rule" id="MF_03133"/>
    </source>
</evidence>
<dbReference type="InterPro" id="IPR018164">
    <property type="entry name" value="Ala-tRNA-synth_IIc_N"/>
</dbReference>
<keyword evidence="4" id="KW-0963">Cytoplasm</keyword>
<dbReference type="Pfam" id="PF02272">
    <property type="entry name" value="DHHA1"/>
    <property type="match status" value="1"/>
</dbReference>
<proteinExistence type="inferred from homology"/>
<keyword evidence="9 16" id="KW-0862">Zinc</keyword>
<dbReference type="FunFam" id="3.30.930.10:FF:000011">
    <property type="entry name" value="Alanine--tRNA ligase, cytoplasmic"/>
    <property type="match status" value="1"/>
</dbReference>
<comment type="catalytic activity">
    <reaction evidence="15 16">
        <text>tRNA(Ala) + L-alanine + ATP = L-alanyl-tRNA(Ala) + AMP + diphosphate</text>
        <dbReference type="Rhea" id="RHEA:12540"/>
        <dbReference type="Rhea" id="RHEA-COMP:9657"/>
        <dbReference type="Rhea" id="RHEA-COMP:9923"/>
        <dbReference type="ChEBI" id="CHEBI:30616"/>
        <dbReference type="ChEBI" id="CHEBI:33019"/>
        <dbReference type="ChEBI" id="CHEBI:57972"/>
        <dbReference type="ChEBI" id="CHEBI:78442"/>
        <dbReference type="ChEBI" id="CHEBI:78497"/>
        <dbReference type="ChEBI" id="CHEBI:456215"/>
        <dbReference type="EC" id="6.1.1.7"/>
    </reaction>
</comment>
<keyword evidence="12 16" id="KW-0648">Protein biosynthesis</keyword>
<feature type="domain" description="Alanyl-transfer RNA synthetases family profile" evidence="18">
    <location>
        <begin position="55"/>
        <end position="1038"/>
    </location>
</feature>
<evidence type="ECO:0000256" key="5">
    <source>
        <dbReference type="ARBA" id="ARBA00022555"/>
    </source>
</evidence>
<dbReference type="AlphaFoldDB" id="A0AA38IFP7"/>
<dbReference type="InterPro" id="IPR003156">
    <property type="entry name" value="DHHA1_dom"/>
</dbReference>
<name>A0AA38IFP7_9CUCU</name>
<comment type="caution">
    <text evidence="19">The sequence shown here is derived from an EMBL/GenBank/DDBJ whole genome shotgun (WGS) entry which is preliminary data.</text>
</comment>
<evidence type="ECO:0000256" key="13">
    <source>
        <dbReference type="ARBA" id="ARBA00023146"/>
    </source>
</evidence>
<keyword evidence="7 16" id="KW-0479">Metal-binding</keyword>
<dbReference type="SUPFAM" id="SSF101353">
    <property type="entry name" value="Putative anticodon-binding domain of alanyl-tRNA synthetase (AlaRS)"/>
    <property type="match status" value="1"/>
</dbReference>
<keyword evidence="6 16" id="KW-0436">Ligase</keyword>
<keyword evidence="5 16" id="KW-0820">tRNA-binding</keyword>
<dbReference type="SMART" id="SM00863">
    <property type="entry name" value="tRNA_SAD"/>
    <property type="match status" value="1"/>
</dbReference>
<dbReference type="InterPro" id="IPR018165">
    <property type="entry name" value="Ala-tRNA-synth_IIc_core"/>
</dbReference>
<dbReference type="GO" id="GO:0004813">
    <property type="term" value="F:alanine-tRNA ligase activity"/>
    <property type="evidence" value="ECO:0007669"/>
    <property type="project" value="UniProtKB-UniRule"/>
</dbReference>
<dbReference type="GO" id="GO:0002161">
    <property type="term" value="F:aminoacyl-tRNA deacylase activity"/>
    <property type="evidence" value="ECO:0007669"/>
    <property type="project" value="TreeGrafter"/>
</dbReference>
<evidence type="ECO:0000256" key="1">
    <source>
        <dbReference type="ARBA" id="ARBA00008429"/>
    </source>
</evidence>
<dbReference type="GO" id="GO:0006419">
    <property type="term" value="P:alanyl-tRNA aminoacylation"/>
    <property type="evidence" value="ECO:0007669"/>
    <property type="project" value="InterPro"/>
</dbReference>
<dbReference type="EC" id="6.1.1.7" evidence="2"/>
<evidence type="ECO:0000256" key="4">
    <source>
        <dbReference type="ARBA" id="ARBA00022490"/>
    </source>
</evidence>
<dbReference type="SUPFAM" id="SSF50447">
    <property type="entry name" value="Translation proteins"/>
    <property type="match status" value="1"/>
</dbReference>
<dbReference type="PANTHER" id="PTHR11777:SF9">
    <property type="entry name" value="ALANINE--TRNA LIGASE, CYTOPLASMIC"/>
    <property type="match status" value="1"/>
</dbReference>
<dbReference type="GO" id="GO:0005739">
    <property type="term" value="C:mitochondrion"/>
    <property type="evidence" value="ECO:0007669"/>
    <property type="project" value="TreeGrafter"/>
</dbReference>
<keyword evidence="20" id="KW-1185">Reference proteome</keyword>
<feature type="binding site" evidence="16">
    <location>
        <position position="999"/>
    </location>
    <ligand>
        <name>Zn(2+)</name>
        <dbReference type="ChEBI" id="CHEBI:29105"/>
    </ligand>
</feature>
<dbReference type="PRINTS" id="PR00980">
    <property type="entry name" value="TRNASYNTHALA"/>
</dbReference>
<evidence type="ECO:0000256" key="7">
    <source>
        <dbReference type="ARBA" id="ARBA00022723"/>
    </source>
</evidence>
<evidence type="ECO:0000256" key="14">
    <source>
        <dbReference type="ARBA" id="ARBA00032577"/>
    </source>
</evidence>
<comment type="similarity">
    <text evidence="1">Belongs to the class-II aminoacyl-tRNA synthetase family. Alax-L subfamily.</text>
</comment>
<dbReference type="GO" id="GO:0000049">
    <property type="term" value="F:tRNA binding"/>
    <property type="evidence" value="ECO:0007669"/>
    <property type="project" value="UniProtKB-KW"/>
</dbReference>
<dbReference type="FunFam" id="2.40.30.130:FF:000002">
    <property type="entry name" value="alanine--tRNA ligase, cytoplasmic"/>
    <property type="match status" value="1"/>
</dbReference>
<dbReference type="SUPFAM" id="SSF55681">
    <property type="entry name" value="Class II aaRS and biotin synthetases"/>
    <property type="match status" value="1"/>
</dbReference>
<dbReference type="Gene3D" id="3.30.930.10">
    <property type="entry name" value="Bira Bifunctional Protein, Domain 2"/>
    <property type="match status" value="1"/>
</dbReference>
<dbReference type="InterPro" id="IPR009000">
    <property type="entry name" value="Transl_B-barrel_sf"/>
</dbReference>
<evidence type="ECO:0000313" key="19">
    <source>
        <dbReference type="EMBL" id="KAJ3654243.1"/>
    </source>
</evidence>
<sequence>MAEEGWQPAASGHFATCTAREGHHCNIPYIGSEQEFKVYHKVCELTETFAMDTSMTAKDVRNAYINFFKEKNHQYVHSSSTIPLDDPTLLFTNAGMNQFKPIFLGTVDPNSDLSKLTRAVNSQKCIRAGGKHNDLDDVGKDVYHHTFFEMMGNWSFGDYFKKEICAWAWELLTQRLHLPPERLYVTYFGGDKAAGLDPDNECKQIWLDLGVPVTHVIPGSMKDNFWEMGETGPCGPCSELHFDRIGGREVPELVNQDDPDVLEIWNLVFIQFNRESDGSLKSLPKKHIDCGLGLERLVSVMQNKRSNYDTDLFLPLFDAIQKGTGAPAYGGKIGDDDKDGVDMAYRVLADHARTLTIALSDGGNPDNTGRGYVLRRILRRGVRYATEKLNAKPGFFATLVNTVVEILGDIFPEVRKDPQSIIDTINEEEEQFLKTLSRGRNLLNRTIHKLGDSKTLPGDVAWRLYDTYGFPVDLTQLMAEEKGLSVDMGVYEESKKQAQIASQMSIKKEKRLRGENFSEEDKMFIVQFVADNSGVLESKVVNPRINEKKQHLWKILSKKLEARGQYREPSKLKMLYFRLKQHAKTVIGAYRKSLNQTCVEKPTELDWAIADISAADFNEYISESDRTGAVEPQVANGSEEVPDFVDPVTGDTFLLENLLESQLSEAMPSTSRKRMSEFEEEMLKLHEQHMAQKIKNEKEIYTKQLELLSFKIQAKKLKLELLKKQGKGTGVEDTINLDVHAITELQNLGVPPTDDSPKYNYTAGNGINEDYKFESCDATVIALRHNKQFVDQVHTGQECGILLDKTNFYAEQGGQIYDTGYIVKAGDDSVEFSVKNVQVRGGYVIHIGSLEGTLSKGDKVSLHLDVSRRRLVMNNHTGTHVLNYALRKVLGTEADQRGSLVAPDRLRFDFTNKGAMNADQVKNTELSSRELIAKNDKVYAKEANLAVAKTIRGLRAVFEETYPDPVRIVSVGIPVEDLEKDPFGPAGDSTSIEFCGGTHLNYAGHIGDFVIASEEAIAKGIRRIVALTGPEATKALKRNEFLENCLNEIKSLVAEDKDGTKSKELVKKIVELTEEVSHAVIPYWKKDEIRNALKALKKKLDDKERAAKAAVANLVVDQIKEFVKANPNLPVLVKELKAFSNTKALDTALKQVRSLSPPTSALFVTVDPDSNKIFCLASVPKDAIDKGLKANEWVQIIATKLGGKGGGKPDSAQASGSNSVNVDEILDLAKKFAESKL</sequence>
<dbReference type="InterPro" id="IPR012947">
    <property type="entry name" value="tRNA_SAD"/>
</dbReference>
<evidence type="ECO:0000259" key="18">
    <source>
        <dbReference type="PROSITE" id="PS50860"/>
    </source>
</evidence>
<keyword evidence="10 16" id="KW-0067">ATP-binding</keyword>
<evidence type="ECO:0000256" key="9">
    <source>
        <dbReference type="ARBA" id="ARBA00022833"/>
    </source>
</evidence>
<dbReference type="NCBIfam" id="TIGR00344">
    <property type="entry name" value="alaS"/>
    <property type="match status" value="1"/>
</dbReference>
<dbReference type="EMBL" id="JALNTZ010000004">
    <property type="protein sequence ID" value="KAJ3654243.1"/>
    <property type="molecule type" value="Genomic_DNA"/>
</dbReference>
<evidence type="ECO:0000256" key="12">
    <source>
        <dbReference type="ARBA" id="ARBA00022917"/>
    </source>
</evidence>
<dbReference type="SUPFAM" id="SSF55186">
    <property type="entry name" value="ThrRS/AlaRS common domain"/>
    <property type="match status" value="1"/>
</dbReference>
<feature type="binding site" evidence="16">
    <location>
        <position position="995"/>
    </location>
    <ligand>
        <name>Zn(2+)</name>
        <dbReference type="ChEBI" id="CHEBI:29105"/>
    </ligand>
</feature>
<keyword evidence="11 16" id="KW-0694">RNA-binding</keyword>
<keyword evidence="17" id="KW-0175">Coiled coil</keyword>
<dbReference type="InterPro" id="IPR018163">
    <property type="entry name" value="Thr/Ala-tRNA-synth_IIc_edit"/>
</dbReference>
<evidence type="ECO:0000256" key="11">
    <source>
        <dbReference type="ARBA" id="ARBA00022884"/>
    </source>
</evidence>
<evidence type="ECO:0000256" key="2">
    <source>
        <dbReference type="ARBA" id="ARBA00013168"/>
    </source>
</evidence>
<keyword evidence="13 16" id="KW-0030">Aminoacyl-tRNA synthetase</keyword>
<evidence type="ECO:0000256" key="3">
    <source>
        <dbReference type="ARBA" id="ARBA00017959"/>
    </source>
</evidence>
<dbReference type="CDD" id="cd00673">
    <property type="entry name" value="AlaRS_core"/>
    <property type="match status" value="1"/>
</dbReference>
<evidence type="ECO:0000256" key="6">
    <source>
        <dbReference type="ARBA" id="ARBA00022598"/>
    </source>
</evidence>
<dbReference type="GO" id="GO:0008270">
    <property type="term" value="F:zinc ion binding"/>
    <property type="evidence" value="ECO:0007669"/>
    <property type="project" value="UniProtKB-UniRule"/>
</dbReference>
<organism evidence="19 20">
    <name type="scientific">Zophobas morio</name>
    <dbReference type="NCBI Taxonomy" id="2755281"/>
    <lineage>
        <taxon>Eukaryota</taxon>
        <taxon>Metazoa</taxon>
        <taxon>Ecdysozoa</taxon>
        <taxon>Arthropoda</taxon>
        <taxon>Hexapoda</taxon>
        <taxon>Insecta</taxon>
        <taxon>Pterygota</taxon>
        <taxon>Neoptera</taxon>
        <taxon>Endopterygota</taxon>
        <taxon>Coleoptera</taxon>
        <taxon>Polyphaga</taxon>
        <taxon>Cucujiformia</taxon>
        <taxon>Tenebrionidae</taxon>
        <taxon>Zophobas</taxon>
    </lineage>
</organism>
<dbReference type="FunFam" id="3.30.980.10:FF:000004">
    <property type="entry name" value="Alanine--tRNA ligase, cytoplasmic"/>
    <property type="match status" value="1"/>
</dbReference>
<dbReference type="FunFam" id="3.10.310.40:FF:000002">
    <property type="entry name" value="alanine--tRNA ligase, cytoplasmic"/>
    <property type="match status" value="1"/>
</dbReference>
<keyword evidence="8 16" id="KW-0547">Nucleotide-binding</keyword>
<dbReference type="HAMAP" id="MF_00036_B">
    <property type="entry name" value="Ala_tRNA_synth_B"/>
    <property type="match status" value="1"/>
</dbReference>
<evidence type="ECO:0000256" key="10">
    <source>
        <dbReference type="ARBA" id="ARBA00022840"/>
    </source>
</evidence>
<feature type="binding site" evidence="16">
    <location>
        <position position="880"/>
    </location>
    <ligand>
        <name>Zn(2+)</name>
        <dbReference type="ChEBI" id="CHEBI:29105"/>
    </ligand>
</feature>
<comment type="domain">
    <text evidence="16">Consists of three domains; the N-terminal catalytic domain, the editing domain and the C-terminal C-Ala domain. The editing domain removes incorrectly charged amino acids, while the C-Ala domain, along with tRNA(Ala), serves as a bridge to cooperatively bring together the editing and aminoacylation centers thus stimulating deacylation of misacylated tRNAs.</text>
</comment>
<dbReference type="Pfam" id="PF01411">
    <property type="entry name" value="tRNA-synt_2c"/>
    <property type="match status" value="2"/>
</dbReference>
<dbReference type="Proteomes" id="UP001168821">
    <property type="component" value="Unassembled WGS sequence"/>
</dbReference>
<gene>
    <name evidence="19" type="ORF">Zmor_013442</name>
</gene>
<dbReference type="InterPro" id="IPR050058">
    <property type="entry name" value="Ala-tRNA_ligase"/>
</dbReference>
<comment type="cofactor">
    <cofactor evidence="16">
        <name>Zn(2+)</name>
        <dbReference type="ChEBI" id="CHEBI:29105"/>
    </cofactor>
    <text evidence="16">Binds 1 zinc ion per subunit.</text>
</comment>
<comment type="subunit">
    <text evidence="16">Monomer.</text>
</comment>